<dbReference type="AlphaFoldDB" id="A0A2A9F6Q7"/>
<name>A0A2A9F6Q7_9PSEU</name>
<evidence type="ECO:0000256" key="1">
    <source>
        <dbReference type="SAM" id="MobiDB-lite"/>
    </source>
</evidence>
<evidence type="ECO:0000313" key="2">
    <source>
        <dbReference type="EMBL" id="PFG46496.1"/>
    </source>
</evidence>
<comment type="caution">
    <text evidence="2">The sequence shown here is derived from an EMBL/GenBank/DDBJ whole genome shotgun (WGS) entry which is preliminary data.</text>
</comment>
<accession>A0A2A9F6Q7</accession>
<organism evidence="2 3">
    <name type="scientific">Amycolatopsis sulphurea</name>
    <dbReference type="NCBI Taxonomy" id="76022"/>
    <lineage>
        <taxon>Bacteria</taxon>
        <taxon>Bacillati</taxon>
        <taxon>Actinomycetota</taxon>
        <taxon>Actinomycetes</taxon>
        <taxon>Pseudonocardiales</taxon>
        <taxon>Pseudonocardiaceae</taxon>
        <taxon>Amycolatopsis</taxon>
    </lineage>
</organism>
<dbReference type="Proteomes" id="UP000243542">
    <property type="component" value="Unassembled WGS sequence"/>
</dbReference>
<keyword evidence="3" id="KW-1185">Reference proteome</keyword>
<reference evidence="2 3" key="1">
    <citation type="submission" date="2017-10" db="EMBL/GenBank/DDBJ databases">
        <title>Sequencing the genomes of 1000 actinobacteria strains.</title>
        <authorList>
            <person name="Klenk H.-P."/>
        </authorList>
    </citation>
    <scope>NUCLEOTIDE SEQUENCE [LARGE SCALE GENOMIC DNA]</scope>
    <source>
        <strain evidence="2 3">DSM 46092</strain>
    </source>
</reference>
<dbReference type="RefSeq" id="WP_170069653.1">
    <property type="nucleotide sequence ID" value="NZ_JBIAKZ010000008.1"/>
</dbReference>
<evidence type="ECO:0000313" key="3">
    <source>
        <dbReference type="Proteomes" id="UP000243542"/>
    </source>
</evidence>
<sequence length="56" mass="6381">MSESDLLCQMFDAWRKDIDSVPFPQFTVLTIPPQRTRAQVDAEHVSNPTHRSAGPR</sequence>
<dbReference type="EMBL" id="PDJK01000002">
    <property type="protein sequence ID" value="PFG46496.1"/>
    <property type="molecule type" value="Genomic_DNA"/>
</dbReference>
<protein>
    <submittedName>
        <fullName evidence="2">Uncharacterized protein</fullName>
    </submittedName>
</protein>
<gene>
    <name evidence="2" type="ORF">ATK36_1476</name>
</gene>
<proteinExistence type="predicted"/>
<feature type="region of interest" description="Disordered" evidence="1">
    <location>
        <begin position="34"/>
        <end position="56"/>
    </location>
</feature>